<proteinExistence type="predicted"/>
<evidence type="ECO:0000313" key="4">
    <source>
        <dbReference type="EMBL" id="UZJ26360.1"/>
    </source>
</evidence>
<feature type="domain" description="Galactosyltransferase C-terminal" evidence="3">
    <location>
        <begin position="194"/>
        <end position="238"/>
    </location>
</feature>
<evidence type="ECO:0000256" key="1">
    <source>
        <dbReference type="ARBA" id="ARBA00022679"/>
    </source>
</evidence>
<dbReference type="InterPro" id="IPR050834">
    <property type="entry name" value="Glycosyltransf_2"/>
</dbReference>
<dbReference type="EC" id="2.4.-.-" evidence="4"/>
<accession>A0ABY6P3X0</accession>
<dbReference type="RefSeq" id="WP_265384464.1">
    <property type="nucleotide sequence ID" value="NZ_CP110615.1"/>
</dbReference>
<organism evidence="4 5">
    <name type="scientific">Rhodococcus antarcticus</name>
    <dbReference type="NCBI Taxonomy" id="2987751"/>
    <lineage>
        <taxon>Bacteria</taxon>
        <taxon>Bacillati</taxon>
        <taxon>Actinomycetota</taxon>
        <taxon>Actinomycetes</taxon>
        <taxon>Mycobacteriales</taxon>
        <taxon>Nocardiaceae</taxon>
        <taxon>Rhodococcus</taxon>
    </lineage>
</organism>
<keyword evidence="4" id="KW-0328">Glycosyltransferase</keyword>
<keyword evidence="5" id="KW-1185">Reference proteome</keyword>
<dbReference type="Pfam" id="PF02709">
    <property type="entry name" value="Glyco_transf_7C"/>
    <property type="match status" value="1"/>
</dbReference>
<protein>
    <submittedName>
        <fullName evidence="4">Glycosyltransferase</fullName>
        <ecNumber evidence="4">2.4.-.-</ecNumber>
    </submittedName>
</protein>
<keyword evidence="1 4" id="KW-0808">Transferase</keyword>
<dbReference type="EMBL" id="CP110615">
    <property type="protein sequence ID" value="UZJ26360.1"/>
    <property type="molecule type" value="Genomic_DNA"/>
</dbReference>
<dbReference type="InterPro" id="IPR027791">
    <property type="entry name" value="Galactosyl_T_C"/>
</dbReference>
<dbReference type="GO" id="GO:0016757">
    <property type="term" value="F:glycosyltransferase activity"/>
    <property type="evidence" value="ECO:0007669"/>
    <property type="project" value="UniProtKB-KW"/>
</dbReference>
<evidence type="ECO:0000313" key="5">
    <source>
        <dbReference type="Proteomes" id="UP001164965"/>
    </source>
</evidence>
<evidence type="ECO:0000259" key="2">
    <source>
        <dbReference type="Pfam" id="PF00535"/>
    </source>
</evidence>
<evidence type="ECO:0000259" key="3">
    <source>
        <dbReference type="Pfam" id="PF02709"/>
    </source>
</evidence>
<dbReference type="PANTHER" id="PTHR43685">
    <property type="entry name" value="GLYCOSYLTRANSFERASE"/>
    <property type="match status" value="1"/>
</dbReference>
<dbReference type="PANTHER" id="PTHR43685:SF3">
    <property type="entry name" value="SLR2126 PROTEIN"/>
    <property type="match status" value="1"/>
</dbReference>
<dbReference type="Pfam" id="PF00535">
    <property type="entry name" value="Glycos_transf_2"/>
    <property type="match status" value="1"/>
</dbReference>
<sequence length="421" mass="44443">MSGALALPGGRWVLPGNRADLLDDVHPQEPPEVSVVVPHYRQQAQLDLVLTGLAHQTHPRSRLQVLVVDDGSPVRPAVHPAAAGLDVRVLAQDDRGFRAAAARNLGAAAADGEVLCFLDADTVPEPGYVARASRLPALAPDALVTGRRRHADLTGWTPAGLLRWFGDGPGPTELEEPSWLAALSAGLAHADDGSYRAVISAVMTCSRELFTEVGGFDETFTSYGGEDWELAHRMWTAGAVLAHERSAVAWHDGPDWAGRPDDRATAVAQKAAETRAVARRVPVARAGPAWFPWPEVVLRAPGSDPAAAVRVALASGLDVGVWTEVDLGWSDVRVHTGEVPQVVLERARVVVDGVPPTPLHAAVELVRPGTVGALRWPGGQVRATRALRRARRHAPALGLGEDAALGALFGVTDTAPSGARG</sequence>
<dbReference type="Gene3D" id="3.90.550.10">
    <property type="entry name" value="Spore Coat Polysaccharide Biosynthesis Protein SpsA, Chain A"/>
    <property type="match status" value="1"/>
</dbReference>
<feature type="domain" description="Glycosyltransferase 2-like" evidence="2">
    <location>
        <begin position="34"/>
        <end position="135"/>
    </location>
</feature>
<name>A0ABY6P3X0_9NOCA</name>
<gene>
    <name evidence="4" type="ORF">RHODO2019_08155</name>
</gene>
<dbReference type="InterPro" id="IPR001173">
    <property type="entry name" value="Glyco_trans_2-like"/>
</dbReference>
<dbReference type="SUPFAM" id="SSF53448">
    <property type="entry name" value="Nucleotide-diphospho-sugar transferases"/>
    <property type="match status" value="1"/>
</dbReference>
<dbReference type="InterPro" id="IPR029044">
    <property type="entry name" value="Nucleotide-diphossugar_trans"/>
</dbReference>
<dbReference type="Proteomes" id="UP001164965">
    <property type="component" value="Chromosome"/>
</dbReference>
<reference evidence="4" key="1">
    <citation type="submission" date="2022-10" db="EMBL/GenBank/DDBJ databases">
        <title>Rhodococcus sp.75.</title>
        <authorList>
            <person name="Sun M."/>
        </authorList>
    </citation>
    <scope>NUCLEOTIDE SEQUENCE</scope>
    <source>
        <strain evidence="4">75</strain>
    </source>
</reference>